<dbReference type="RefSeq" id="XP_022237851.1">
    <property type="nucleotide sequence ID" value="XM_022382143.1"/>
</dbReference>
<evidence type="ECO:0000256" key="8">
    <source>
        <dbReference type="ARBA" id="ARBA00023157"/>
    </source>
</evidence>
<evidence type="ECO:0000256" key="10">
    <source>
        <dbReference type="SAM" id="MobiDB-lite"/>
    </source>
</evidence>
<dbReference type="CDD" id="cd00063">
    <property type="entry name" value="FN3"/>
    <property type="match status" value="4"/>
</dbReference>
<feature type="domain" description="Fibronectin type-III" evidence="13">
    <location>
        <begin position="692"/>
        <end position="788"/>
    </location>
</feature>
<evidence type="ECO:0000259" key="13">
    <source>
        <dbReference type="PROSITE" id="PS50853"/>
    </source>
</evidence>
<keyword evidence="8" id="KW-1015">Disulfide bond</keyword>
<feature type="domain" description="Ig-like" evidence="12">
    <location>
        <begin position="6"/>
        <end position="90"/>
    </location>
</feature>
<dbReference type="InterPro" id="IPR013098">
    <property type="entry name" value="Ig_I-set"/>
</dbReference>
<feature type="transmembrane region" description="Helical" evidence="11">
    <location>
        <begin position="810"/>
        <end position="833"/>
    </location>
</feature>
<keyword evidence="7 11" id="KW-0472">Membrane</keyword>
<feature type="compositionally biased region" description="Low complexity" evidence="10">
    <location>
        <begin position="875"/>
        <end position="889"/>
    </location>
</feature>
<evidence type="ECO:0000313" key="15">
    <source>
        <dbReference type="RefSeq" id="XP_022237851.1"/>
    </source>
</evidence>
<evidence type="ECO:0000259" key="12">
    <source>
        <dbReference type="PROSITE" id="PS50835"/>
    </source>
</evidence>
<dbReference type="InterPro" id="IPR013783">
    <property type="entry name" value="Ig-like_fold"/>
</dbReference>
<evidence type="ECO:0000256" key="11">
    <source>
        <dbReference type="SAM" id="Phobius"/>
    </source>
</evidence>
<dbReference type="Pfam" id="PF13927">
    <property type="entry name" value="Ig_3"/>
    <property type="match status" value="1"/>
</dbReference>
<proteinExistence type="predicted"/>
<feature type="domain" description="Fibronectin type-III" evidence="13">
    <location>
        <begin position="595"/>
        <end position="688"/>
    </location>
</feature>
<dbReference type="PRINTS" id="PR00014">
    <property type="entry name" value="FNTYPEIII"/>
</dbReference>
<feature type="domain" description="Fibronectin type-III" evidence="13">
    <location>
        <begin position="394"/>
        <end position="489"/>
    </location>
</feature>
<dbReference type="Pfam" id="PF25059">
    <property type="entry name" value="FN3_DSCAM-DSCAML_C"/>
    <property type="match status" value="1"/>
</dbReference>
<dbReference type="SUPFAM" id="SSF48726">
    <property type="entry name" value="Immunoglobulin"/>
    <property type="match status" value="4"/>
</dbReference>
<dbReference type="SMART" id="SM00408">
    <property type="entry name" value="IGc2"/>
    <property type="match status" value="4"/>
</dbReference>
<feature type="region of interest" description="Disordered" evidence="10">
    <location>
        <begin position="866"/>
        <end position="901"/>
    </location>
</feature>
<dbReference type="PANTHER" id="PTHR13817">
    <property type="entry name" value="TITIN"/>
    <property type="match status" value="1"/>
</dbReference>
<dbReference type="PANTHER" id="PTHR13817:SF73">
    <property type="entry name" value="FIBRONECTIN TYPE-III DOMAIN-CONTAINING PROTEIN"/>
    <property type="match status" value="1"/>
</dbReference>
<keyword evidence="6 11" id="KW-1133">Transmembrane helix</keyword>
<evidence type="ECO:0000256" key="6">
    <source>
        <dbReference type="ARBA" id="ARBA00022989"/>
    </source>
</evidence>
<dbReference type="SUPFAM" id="SSF49265">
    <property type="entry name" value="Fibronectin type III"/>
    <property type="match status" value="2"/>
</dbReference>
<dbReference type="InterPro" id="IPR036116">
    <property type="entry name" value="FN3_sf"/>
</dbReference>
<evidence type="ECO:0000256" key="5">
    <source>
        <dbReference type="ARBA" id="ARBA00022889"/>
    </source>
</evidence>
<dbReference type="SMART" id="SM00409">
    <property type="entry name" value="IG"/>
    <property type="match status" value="4"/>
</dbReference>
<keyword evidence="5" id="KW-0130">Cell adhesion</keyword>
<keyword evidence="9" id="KW-0393">Immunoglobulin domain</keyword>
<keyword evidence="4" id="KW-0677">Repeat</keyword>
<dbReference type="InterPro" id="IPR050964">
    <property type="entry name" value="Striated_Muscle_Regulatory"/>
</dbReference>
<evidence type="ECO:0000256" key="9">
    <source>
        <dbReference type="ARBA" id="ARBA00023319"/>
    </source>
</evidence>
<feature type="domain" description="Fibronectin type-III" evidence="13">
    <location>
        <begin position="494"/>
        <end position="593"/>
    </location>
</feature>
<keyword evidence="2 11" id="KW-0812">Transmembrane</keyword>
<dbReference type="Gene3D" id="2.60.40.10">
    <property type="entry name" value="Immunoglobulins"/>
    <property type="match status" value="8"/>
</dbReference>
<dbReference type="PROSITE" id="PS50853">
    <property type="entry name" value="FN3"/>
    <property type="match status" value="4"/>
</dbReference>
<keyword evidence="3" id="KW-0732">Signal</keyword>
<comment type="subcellular location">
    <subcellularLocation>
        <location evidence="1">Membrane</location>
        <topology evidence="1">Single-pass membrane protein</topology>
    </subcellularLocation>
</comment>
<evidence type="ECO:0000256" key="2">
    <source>
        <dbReference type="ARBA" id="ARBA00022692"/>
    </source>
</evidence>
<accession>A0ABM1S2J6</accession>
<dbReference type="Proteomes" id="UP000694941">
    <property type="component" value="Unplaced"/>
</dbReference>
<feature type="domain" description="Ig-like" evidence="12">
    <location>
        <begin position="101"/>
        <end position="192"/>
    </location>
</feature>
<sequence length="912" mass="101671">MRHVVSRFRRHTLDVRTMTVIQGKTAKLLCPYYERAKGKITWLKDGSVLPDSHRQVIDHDGSLIVQGVNENPDEGTYRCQYQVDKGREISYLIELKIIESPVISEFQFSTSSEVGMRMKVICAAILGDPPFHFAWFKDGDQLPMSLGLSIQIFKDYSMLSTDNMQLKHSGNYTCQVTNEGGTASYSSVLKVNAPPRWVVEPKNTEVVEGESARFDCSATGSPPPTIKWTRSTSESIPEDYTPVYNSHKHTLYPNGSLIIHRASEQEKGHYLCEAANGFGFGLSKLVHLKIHYPPKFEVKFKTHAVSKGGRIVLSAVARGDPPIQFLWEKGVYRLGNDLRYRIETSESQNIAQKSTLTIIDTIREDSGIYTCSAKNDYGEDETRLQLLIQEAPGPPVNITVTNTTERTASLSWSTPYNGNSAISRYLVVYYRVLDRGDSHKLNVTTDGALTSTIIQGLDPAALYRAYVVAQNGVGWSNSSTFVEFVTAEEAPSGPPEDVEIRATGPNSVKVSWKPPKQKDWNGKIRGYYIGYRLARNDKLYLYKKIDIDDLHTQEEVHLTNLQRSTLYLVSVQAFNTKGVGPRSDEVEVKTLEDVPPSAPDVKALSVTASSVTIGWSQKATFGKAVTDYVLHSRQNKEPWKEIPIKTHDTRYTVPNLTCGTTYHFFFTAHNSVGKSEPSNIITVRTAGAAPLLPAQEDFLNVQQTEVVLHLSKWQNGGCPIFSFAIQIREKFHTKWRTISEELPANKSKFLISHLIPSTWYEILVTARSSAGATDALYDFKTLNLTREVVIRNEETALGPKSPSFVTNLEIMIPIIVSSFVILVVIIVGCVLCFRERQTRNNRTEGVSHGPSGKLLQDTIQLKEMGTPPALDTVSSEEGTQRSSSQSQSTAHYPLGQPLYGSRPGRDVSLVLC</sequence>
<dbReference type="PROSITE" id="PS50835">
    <property type="entry name" value="IG_LIKE"/>
    <property type="match status" value="4"/>
</dbReference>
<dbReference type="Pfam" id="PF07679">
    <property type="entry name" value="I-set"/>
    <property type="match status" value="3"/>
</dbReference>
<keyword evidence="14" id="KW-1185">Reference proteome</keyword>
<protein>
    <submittedName>
        <fullName evidence="15">Down syndrome cell adhesion molecule homolog</fullName>
    </submittedName>
</protein>
<dbReference type="GeneID" id="106478518"/>
<organism evidence="14 15">
    <name type="scientific">Limulus polyphemus</name>
    <name type="common">Atlantic horseshoe crab</name>
    <dbReference type="NCBI Taxonomy" id="6850"/>
    <lineage>
        <taxon>Eukaryota</taxon>
        <taxon>Metazoa</taxon>
        <taxon>Ecdysozoa</taxon>
        <taxon>Arthropoda</taxon>
        <taxon>Chelicerata</taxon>
        <taxon>Merostomata</taxon>
        <taxon>Xiphosura</taxon>
        <taxon>Limulidae</taxon>
        <taxon>Limulus</taxon>
    </lineage>
</organism>
<feature type="region of interest" description="Disordered" evidence="10">
    <location>
        <begin position="213"/>
        <end position="232"/>
    </location>
</feature>
<feature type="domain" description="Ig-like" evidence="12">
    <location>
        <begin position="195"/>
        <end position="277"/>
    </location>
</feature>
<evidence type="ECO:0000256" key="1">
    <source>
        <dbReference type="ARBA" id="ARBA00004167"/>
    </source>
</evidence>
<evidence type="ECO:0000313" key="14">
    <source>
        <dbReference type="Proteomes" id="UP000694941"/>
    </source>
</evidence>
<dbReference type="SMART" id="SM00060">
    <property type="entry name" value="FN3"/>
    <property type="match status" value="4"/>
</dbReference>
<name>A0ABM1S2J6_LIMPO</name>
<dbReference type="InterPro" id="IPR003599">
    <property type="entry name" value="Ig_sub"/>
</dbReference>
<feature type="domain" description="Ig-like" evidence="12">
    <location>
        <begin position="294"/>
        <end position="385"/>
    </location>
</feature>
<dbReference type="InterPro" id="IPR036179">
    <property type="entry name" value="Ig-like_dom_sf"/>
</dbReference>
<dbReference type="InterPro" id="IPR003961">
    <property type="entry name" value="FN3_dom"/>
</dbReference>
<evidence type="ECO:0000256" key="4">
    <source>
        <dbReference type="ARBA" id="ARBA00022737"/>
    </source>
</evidence>
<gene>
    <name evidence="15" type="primary">LOC106478518</name>
</gene>
<reference evidence="15" key="1">
    <citation type="submission" date="2025-08" db="UniProtKB">
        <authorList>
            <consortium name="RefSeq"/>
        </authorList>
    </citation>
    <scope>IDENTIFICATION</scope>
    <source>
        <tissue evidence="15">Muscle</tissue>
    </source>
</reference>
<evidence type="ECO:0000256" key="3">
    <source>
        <dbReference type="ARBA" id="ARBA00022729"/>
    </source>
</evidence>
<dbReference type="InterPro" id="IPR007110">
    <property type="entry name" value="Ig-like_dom"/>
</dbReference>
<dbReference type="Pfam" id="PF00041">
    <property type="entry name" value="fn3"/>
    <property type="match status" value="3"/>
</dbReference>
<dbReference type="InterPro" id="IPR003598">
    <property type="entry name" value="Ig_sub2"/>
</dbReference>
<evidence type="ECO:0000256" key="7">
    <source>
        <dbReference type="ARBA" id="ARBA00023136"/>
    </source>
</evidence>
<dbReference type="InterPro" id="IPR056754">
    <property type="entry name" value="DSCAM/DSCAML_C"/>
</dbReference>